<keyword evidence="14" id="KW-1185">Reference proteome</keyword>
<dbReference type="InterPro" id="IPR004837">
    <property type="entry name" value="NaCa_Exmemb"/>
</dbReference>
<evidence type="ECO:0000256" key="4">
    <source>
        <dbReference type="ARBA" id="ARBA00022568"/>
    </source>
</evidence>
<protein>
    <recommendedName>
        <fullName evidence="10">Vacuolar calcium ion transporter</fullName>
    </recommendedName>
</protein>
<keyword evidence="9 10" id="KW-0472">Membrane</keyword>
<keyword evidence="10" id="KW-0926">Vacuole</keyword>
<feature type="domain" description="Sodium/calcium exchanger membrane region" evidence="12">
    <location>
        <begin position="96"/>
        <end position="268"/>
    </location>
</feature>
<accession>A0AAW0BNC7</accession>
<gene>
    <name evidence="13" type="ORF">VNI00_015079</name>
</gene>
<dbReference type="Proteomes" id="UP001383192">
    <property type="component" value="Unassembled WGS sequence"/>
</dbReference>
<keyword evidence="4 10" id="KW-0109">Calcium transport</keyword>
<feature type="transmembrane region" description="Helical" evidence="10">
    <location>
        <begin position="336"/>
        <end position="359"/>
    </location>
</feature>
<feature type="transmembrane region" description="Helical" evidence="10">
    <location>
        <begin position="249"/>
        <end position="266"/>
    </location>
</feature>
<name>A0AAW0BNC7_9AGAR</name>
<feature type="region of interest" description="Disordered" evidence="11">
    <location>
        <begin position="1"/>
        <end position="50"/>
    </location>
</feature>
<evidence type="ECO:0000256" key="5">
    <source>
        <dbReference type="ARBA" id="ARBA00022692"/>
    </source>
</evidence>
<evidence type="ECO:0000256" key="2">
    <source>
        <dbReference type="ARBA" id="ARBA00008170"/>
    </source>
</evidence>
<comment type="caution">
    <text evidence="13">The sequence shown here is derived from an EMBL/GenBank/DDBJ whole genome shotgun (WGS) entry which is preliminary data.</text>
</comment>
<feature type="transmembrane region" description="Helical" evidence="10">
    <location>
        <begin position="365"/>
        <end position="391"/>
    </location>
</feature>
<organism evidence="13 14">
    <name type="scientific">Paramarasmius palmivorus</name>
    <dbReference type="NCBI Taxonomy" id="297713"/>
    <lineage>
        <taxon>Eukaryota</taxon>
        <taxon>Fungi</taxon>
        <taxon>Dikarya</taxon>
        <taxon>Basidiomycota</taxon>
        <taxon>Agaricomycotina</taxon>
        <taxon>Agaricomycetes</taxon>
        <taxon>Agaricomycetidae</taxon>
        <taxon>Agaricales</taxon>
        <taxon>Marasmiineae</taxon>
        <taxon>Marasmiaceae</taxon>
        <taxon>Paramarasmius</taxon>
    </lineage>
</organism>
<comment type="similarity">
    <text evidence="2 10">Belongs to the Ca(2+):cation antiporter (CaCA) (TC 2.A.19) family.</text>
</comment>
<dbReference type="GO" id="GO:0015369">
    <property type="term" value="F:calcium:proton antiporter activity"/>
    <property type="evidence" value="ECO:0007669"/>
    <property type="project" value="UniProtKB-UniRule"/>
</dbReference>
<keyword evidence="10" id="KW-0050">Antiport</keyword>
<dbReference type="Gene3D" id="1.20.1420.30">
    <property type="entry name" value="NCX, central ion-binding region"/>
    <property type="match status" value="1"/>
</dbReference>
<evidence type="ECO:0000256" key="9">
    <source>
        <dbReference type="ARBA" id="ARBA00023136"/>
    </source>
</evidence>
<proteinExistence type="inferred from homology"/>
<dbReference type="PANTHER" id="PTHR31503">
    <property type="entry name" value="VACUOLAR CALCIUM ION TRANSPORTER"/>
    <property type="match status" value="1"/>
</dbReference>
<keyword evidence="7 10" id="KW-1133">Transmembrane helix</keyword>
<dbReference type="InterPro" id="IPR004713">
    <property type="entry name" value="CaH_exchang"/>
</dbReference>
<comment type="function">
    <text evidence="10">Has a role in promoting intracellular calcium ion sequestration via the exchange of calcium ions for hydrogen ions across the vacuolar membrane. Involved also in manganese ion homeostasis via its uptake into the vacuole.</text>
</comment>
<feature type="transmembrane region" description="Helical" evidence="10">
    <location>
        <begin position="398"/>
        <end position="419"/>
    </location>
</feature>
<evidence type="ECO:0000256" key="10">
    <source>
        <dbReference type="RuleBase" id="RU365028"/>
    </source>
</evidence>
<keyword evidence="6 10" id="KW-0106">Calcium</keyword>
<feature type="compositionally biased region" description="Basic and acidic residues" evidence="11">
    <location>
        <begin position="1"/>
        <end position="12"/>
    </location>
</feature>
<keyword evidence="8 10" id="KW-0406">Ion transport</keyword>
<sequence>MHDTNTSKHENVVPEEYITTGDNNSVNAISERIRSSPTPSRKPSSSGLPEKQQDTYVGWIWSILGVEDNIQKWIWIAILVLTPISWALHFARPNSATLIFVFTFLALIPQAQVLGYYTEQLSLSSGEKVAALLNASLGNAVELIVAVIALVKCELEVVQASRQSTFHSHAIPSNFSLGQSSVLVTGLATLIGGARNGEQVFSSSDAQLQSAMLAVAFSSVLFPTIFYFIETEKLTDDTTQRQAHLLTLSRGTAIVLVMIYCAYLWYNMVSSRKQKTEDMELSELSSTSDEVESPIVSAWTATVILFADTALIGVTADFLVSSINGLVDAGPLSKQFVALILLPIAGNAAEHASAIMMAWHNKMSMALDIAIGSSIQISIFLLPLIVILSWILGKPLTLYFDLFQTAVLVVTVFVVHYIVQDGKTVWMEGVILCCTLQSVFIALRSRCTQVLTQQL</sequence>
<feature type="transmembrane region" description="Helical" evidence="10">
    <location>
        <begin position="73"/>
        <end position="91"/>
    </location>
</feature>
<evidence type="ECO:0000256" key="1">
    <source>
        <dbReference type="ARBA" id="ARBA00004127"/>
    </source>
</evidence>
<dbReference type="AlphaFoldDB" id="A0AAW0BNC7"/>
<feature type="transmembrane region" description="Helical" evidence="10">
    <location>
        <begin position="211"/>
        <end position="229"/>
    </location>
</feature>
<evidence type="ECO:0000256" key="3">
    <source>
        <dbReference type="ARBA" id="ARBA00022448"/>
    </source>
</evidence>
<evidence type="ECO:0000259" key="12">
    <source>
        <dbReference type="Pfam" id="PF01699"/>
    </source>
</evidence>
<evidence type="ECO:0000256" key="8">
    <source>
        <dbReference type="ARBA" id="ARBA00023065"/>
    </source>
</evidence>
<evidence type="ECO:0000256" key="7">
    <source>
        <dbReference type="ARBA" id="ARBA00022989"/>
    </source>
</evidence>
<dbReference type="PANTHER" id="PTHR31503:SF20">
    <property type="entry name" value="CA(2+)_H(+) EXCHANGER, PUTATIVE (EUROFUNG)-RELATED"/>
    <property type="match status" value="1"/>
</dbReference>
<feature type="transmembrane region" description="Helical" evidence="10">
    <location>
        <begin position="171"/>
        <end position="191"/>
    </location>
</feature>
<dbReference type="InterPro" id="IPR044880">
    <property type="entry name" value="NCX_ion-bd_dom_sf"/>
</dbReference>
<feature type="transmembrane region" description="Helical" evidence="10">
    <location>
        <begin position="97"/>
        <end position="117"/>
    </location>
</feature>
<keyword evidence="3 10" id="KW-0813">Transport</keyword>
<dbReference type="Pfam" id="PF01699">
    <property type="entry name" value="Na_Ca_ex"/>
    <property type="match status" value="2"/>
</dbReference>
<comment type="subcellular location">
    <subcellularLocation>
        <location evidence="1">Endomembrane system</location>
        <topology evidence="1">Multi-pass membrane protein</topology>
    </subcellularLocation>
    <subcellularLocation>
        <location evidence="10">Vacuole membrane</location>
    </subcellularLocation>
</comment>
<dbReference type="InterPro" id="IPR004798">
    <property type="entry name" value="CAX-like"/>
</dbReference>
<dbReference type="GO" id="GO:0012505">
    <property type="term" value="C:endomembrane system"/>
    <property type="evidence" value="ECO:0007669"/>
    <property type="project" value="UniProtKB-SubCell"/>
</dbReference>
<evidence type="ECO:0000256" key="6">
    <source>
        <dbReference type="ARBA" id="ARBA00022837"/>
    </source>
</evidence>
<evidence type="ECO:0000313" key="13">
    <source>
        <dbReference type="EMBL" id="KAK7027993.1"/>
    </source>
</evidence>
<dbReference type="GO" id="GO:0006874">
    <property type="term" value="P:intracellular calcium ion homeostasis"/>
    <property type="evidence" value="ECO:0007669"/>
    <property type="project" value="TreeGrafter"/>
</dbReference>
<reference evidence="13 14" key="1">
    <citation type="submission" date="2024-01" db="EMBL/GenBank/DDBJ databases">
        <title>A draft genome for a cacao thread blight-causing isolate of Paramarasmius palmivorus.</title>
        <authorList>
            <person name="Baruah I.K."/>
            <person name="Bukari Y."/>
            <person name="Amoako-Attah I."/>
            <person name="Meinhardt L.W."/>
            <person name="Bailey B.A."/>
            <person name="Cohen S.P."/>
        </authorList>
    </citation>
    <scope>NUCLEOTIDE SEQUENCE [LARGE SCALE GENOMIC DNA]</scope>
    <source>
        <strain evidence="13 14">GH-12</strain>
    </source>
</reference>
<dbReference type="NCBIfam" id="TIGR00378">
    <property type="entry name" value="cax"/>
    <property type="match status" value="1"/>
</dbReference>
<feature type="domain" description="Sodium/calcium exchanger membrane region" evidence="12">
    <location>
        <begin position="302"/>
        <end position="434"/>
    </location>
</feature>
<feature type="compositionally biased region" description="Low complexity" evidence="11">
    <location>
        <begin position="35"/>
        <end position="46"/>
    </location>
</feature>
<feature type="transmembrane region" description="Helical" evidence="10">
    <location>
        <begin position="129"/>
        <end position="151"/>
    </location>
</feature>
<evidence type="ECO:0000256" key="11">
    <source>
        <dbReference type="SAM" id="MobiDB-lite"/>
    </source>
</evidence>
<keyword evidence="5 10" id="KW-0812">Transmembrane</keyword>
<comment type="caution">
    <text evidence="10">Lacks conserved residue(s) required for the propagation of feature annotation.</text>
</comment>
<dbReference type="GO" id="GO:0000329">
    <property type="term" value="C:fungal-type vacuole membrane"/>
    <property type="evidence" value="ECO:0007669"/>
    <property type="project" value="TreeGrafter"/>
</dbReference>
<feature type="transmembrane region" description="Helical" evidence="10">
    <location>
        <begin position="425"/>
        <end position="443"/>
    </location>
</feature>
<dbReference type="EMBL" id="JAYKXP010000092">
    <property type="protein sequence ID" value="KAK7027993.1"/>
    <property type="molecule type" value="Genomic_DNA"/>
</dbReference>
<evidence type="ECO:0000313" key="14">
    <source>
        <dbReference type="Proteomes" id="UP001383192"/>
    </source>
</evidence>